<keyword evidence="4" id="KW-0408">Iron</keyword>
<reference evidence="6 7" key="1">
    <citation type="submission" date="2020-08" db="EMBL/GenBank/DDBJ databases">
        <title>Genomic Encyclopedia of Type Strains, Phase III (KMG-III): the genomes of soil and plant-associated and newly described type strains.</title>
        <authorList>
            <person name="Whitman W."/>
        </authorList>
    </citation>
    <scope>NUCLEOTIDE SEQUENCE [LARGE SCALE GENOMIC DNA]</scope>
    <source>
        <strain evidence="6 7">CECT 8693</strain>
    </source>
</reference>
<organism evidence="6 7">
    <name type="scientific">Fontibacillus solani</name>
    <dbReference type="NCBI Taxonomy" id="1572857"/>
    <lineage>
        <taxon>Bacteria</taxon>
        <taxon>Bacillati</taxon>
        <taxon>Bacillota</taxon>
        <taxon>Bacilli</taxon>
        <taxon>Bacillales</taxon>
        <taxon>Paenibacillaceae</taxon>
        <taxon>Fontibacillus</taxon>
    </lineage>
</organism>
<dbReference type="PANTHER" id="PTHR36438">
    <property type="entry name" value="IRON-SULFUR CLUSTER REPAIR PROTEIN YTFE"/>
    <property type="match status" value="1"/>
</dbReference>
<name>A0A7W3XSG8_9BACL</name>
<evidence type="ECO:0000256" key="2">
    <source>
        <dbReference type="ARBA" id="ARBA00022490"/>
    </source>
</evidence>
<sequence length="234" mass="27436">MAELQQHFDKEMMVRDIVLRFPKSADYFRSRKIDFCCGGNRPLQEAAEEGKLSIDLLLSDLKELAANHPQIEESEDLTNVKSELLIEHIVRKHHQYLRDELPEIQKGVTKVARVHGDSEEHLIEMERLFGLLRKELLEHIEKEEAQVFPKMINWELGQEQIVLEKLRSAIHELEDEHTTAGDILKSLRELTNDYQPPAHACTTYRTTYARLEELEGMTFMHVHLENNILFPRYL</sequence>
<comment type="caution">
    <text evidence="6">The sequence shown here is derived from an EMBL/GenBank/DDBJ whole genome shotgun (WGS) entry which is preliminary data.</text>
</comment>
<dbReference type="Gene3D" id="1.20.120.520">
    <property type="entry name" value="nmb1532 protein domain like"/>
    <property type="match status" value="1"/>
</dbReference>
<dbReference type="NCBIfam" id="TIGR03652">
    <property type="entry name" value="FeS_repair_RIC"/>
    <property type="match status" value="1"/>
</dbReference>
<keyword evidence="7" id="KW-1185">Reference proteome</keyword>
<evidence type="ECO:0000256" key="4">
    <source>
        <dbReference type="ARBA" id="ARBA00023004"/>
    </source>
</evidence>
<feature type="domain" description="Hemerythrin-like" evidence="5">
    <location>
        <begin position="87"/>
        <end position="232"/>
    </location>
</feature>
<dbReference type="GO" id="GO:0005737">
    <property type="term" value="C:cytoplasm"/>
    <property type="evidence" value="ECO:0007669"/>
    <property type="project" value="UniProtKB-SubCell"/>
</dbReference>
<dbReference type="EMBL" id="JACJIP010000021">
    <property type="protein sequence ID" value="MBA9086717.1"/>
    <property type="molecule type" value="Genomic_DNA"/>
</dbReference>
<dbReference type="Proteomes" id="UP000567067">
    <property type="component" value="Unassembled WGS sequence"/>
</dbReference>
<dbReference type="GO" id="GO:0046872">
    <property type="term" value="F:metal ion binding"/>
    <property type="evidence" value="ECO:0007669"/>
    <property type="project" value="UniProtKB-KW"/>
</dbReference>
<evidence type="ECO:0000313" key="7">
    <source>
        <dbReference type="Proteomes" id="UP000567067"/>
    </source>
</evidence>
<evidence type="ECO:0000256" key="3">
    <source>
        <dbReference type="ARBA" id="ARBA00022723"/>
    </source>
</evidence>
<protein>
    <submittedName>
        <fullName evidence="6">Regulator of cell morphogenesis and NO signaling</fullName>
    </submittedName>
</protein>
<dbReference type="AlphaFoldDB" id="A0A7W3XSG8"/>
<proteinExistence type="predicted"/>
<evidence type="ECO:0000259" key="5">
    <source>
        <dbReference type="Pfam" id="PF01814"/>
    </source>
</evidence>
<keyword evidence="2" id="KW-0963">Cytoplasm</keyword>
<dbReference type="InterPro" id="IPR019903">
    <property type="entry name" value="RIC_family"/>
</dbReference>
<keyword evidence="3" id="KW-0479">Metal-binding</keyword>
<dbReference type="InterPro" id="IPR012312">
    <property type="entry name" value="Hemerythrin-like"/>
</dbReference>
<dbReference type="Pfam" id="PF01814">
    <property type="entry name" value="Hemerythrin"/>
    <property type="match status" value="1"/>
</dbReference>
<accession>A0A7W3XSG8</accession>
<dbReference type="Pfam" id="PF04405">
    <property type="entry name" value="ScdA_N"/>
    <property type="match status" value="1"/>
</dbReference>
<comment type="subcellular location">
    <subcellularLocation>
        <location evidence="1">Cytoplasm</location>
    </subcellularLocation>
</comment>
<evidence type="ECO:0000313" key="6">
    <source>
        <dbReference type="EMBL" id="MBA9086717.1"/>
    </source>
</evidence>
<gene>
    <name evidence="6" type="ORF">FHR92_003197</name>
</gene>
<dbReference type="InterPro" id="IPR038062">
    <property type="entry name" value="ScdA-like_N_sf"/>
</dbReference>
<dbReference type="PANTHER" id="PTHR36438:SF1">
    <property type="entry name" value="IRON-SULFUR CLUSTER REPAIR PROTEIN YTFE"/>
    <property type="match status" value="1"/>
</dbReference>
<evidence type="ECO:0000256" key="1">
    <source>
        <dbReference type="ARBA" id="ARBA00004496"/>
    </source>
</evidence>
<dbReference type="RefSeq" id="WP_182537067.1">
    <property type="nucleotide sequence ID" value="NZ_JACJIP010000021.1"/>
</dbReference>
<dbReference type="Gene3D" id="1.10.3910.10">
    <property type="entry name" value="SP0561-like"/>
    <property type="match status" value="1"/>
</dbReference>